<accession>A0AAP0DYA8</accession>
<comment type="caution">
    <text evidence="2">The sequence shown here is derived from an EMBL/GenBank/DDBJ whole genome shotgun (WGS) entry which is preliminary data.</text>
</comment>
<evidence type="ECO:0000313" key="2">
    <source>
        <dbReference type="EMBL" id="KAK9080897.1"/>
    </source>
</evidence>
<sequence>MSSAPIDTQACLGTKMRAQAPLRIHGIIDCSTPEEGPRKSRSKSVPDSTRWPALAAGAARAARHAKPTTGSGLGPRAQPEPILFPVTDPFCRLPLPTFFHRPRSFTLETRCGYEYDRRERYSVLRIFKGAGAHRTPPTCGALPAAGPYLRRAVSRGAGGR</sequence>
<keyword evidence="3" id="KW-1185">Reference proteome</keyword>
<dbReference type="Proteomes" id="UP001420932">
    <property type="component" value="Unassembled WGS sequence"/>
</dbReference>
<organism evidence="2 3">
    <name type="scientific">Stephania yunnanensis</name>
    <dbReference type="NCBI Taxonomy" id="152371"/>
    <lineage>
        <taxon>Eukaryota</taxon>
        <taxon>Viridiplantae</taxon>
        <taxon>Streptophyta</taxon>
        <taxon>Embryophyta</taxon>
        <taxon>Tracheophyta</taxon>
        <taxon>Spermatophyta</taxon>
        <taxon>Magnoliopsida</taxon>
        <taxon>Ranunculales</taxon>
        <taxon>Menispermaceae</taxon>
        <taxon>Menispermoideae</taxon>
        <taxon>Cissampelideae</taxon>
        <taxon>Stephania</taxon>
    </lineage>
</organism>
<gene>
    <name evidence="2" type="ORF">Syun_031932</name>
</gene>
<dbReference type="EMBL" id="JBBNAF010000061">
    <property type="protein sequence ID" value="KAK9080897.1"/>
    <property type="molecule type" value="Genomic_DNA"/>
</dbReference>
<evidence type="ECO:0000256" key="1">
    <source>
        <dbReference type="SAM" id="MobiDB-lite"/>
    </source>
</evidence>
<dbReference type="AlphaFoldDB" id="A0AAP0DYA8"/>
<name>A0AAP0DYA8_9MAGN</name>
<reference evidence="2 3" key="1">
    <citation type="submission" date="2024-01" db="EMBL/GenBank/DDBJ databases">
        <title>Genome assemblies of Stephania.</title>
        <authorList>
            <person name="Yang L."/>
        </authorList>
    </citation>
    <scope>NUCLEOTIDE SEQUENCE [LARGE SCALE GENOMIC DNA]</scope>
    <source>
        <strain evidence="2">YNDBR</strain>
        <tissue evidence="2">Leaf</tissue>
    </source>
</reference>
<evidence type="ECO:0000313" key="3">
    <source>
        <dbReference type="Proteomes" id="UP001420932"/>
    </source>
</evidence>
<feature type="region of interest" description="Disordered" evidence="1">
    <location>
        <begin position="28"/>
        <end position="79"/>
    </location>
</feature>
<protein>
    <submittedName>
        <fullName evidence="2">Uncharacterized protein</fullName>
    </submittedName>
</protein>
<proteinExistence type="predicted"/>